<dbReference type="AlphaFoldDB" id="A0A9J6D9S1"/>
<evidence type="ECO:0000313" key="2">
    <source>
        <dbReference type="EMBL" id="KAH8018689.1"/>
    </source>
</evidence>
<name>A0A9J6D9S1_RHIMP</name>
<dbReference type="EMBL" id="JABSTU010000010">
    <property type="protein sequence ID" value="KAH8018689.1"/>
    <property type="molecule type" value="Genomic_DNA"/>
</dbReference>
<dbReference type="InterPro" id="IPR004875">
    <property type="entry name" value="DDE_SF_endonuclease_dom"/>
</dbReference>
<dbReference type="VEuPathDB" id="VectorBase:LOC119181915"/>
<reference evidence="2" key="2">
    <citation type="submission" date="2021-09" db="EMBL/GenBank/DDBJ databases">
        <authorList>
            <person name="Jia N."/>
            <person name="Wang J."/>
            <person name="Shi W."/>
            <person name="Du L."/>
            <person name="Sun Y."/>
            <person name="Zhan W."/>
            <person name="Jiang J."/>
            <person name="Wang Q."/>
            <person name="Zhang B."/>
            <person name="Ji P."/>
            <person name="Sakyi L.B."/>
            <person name="Cui X."/>
            <person name="Yuan T."/>
            <person name="Jiang B."/>
            <person name="Yang W."/>
            <person name="Lam T.T.-Y."/>
            <person name="Chang Q."/>
            <person name="Ding S."/>
            <person name="Wang X."/>
            <person name="Zhu J."/>
            <person name="Ruan X."/>
            <person name="Zhao L."/>
            <person name="Wei J."/>
            <person name="Que T."/>
            <person name="Du C."/>
            <person name="Cheng J."/>
            <person name="Dai P."/>
            <person name="Han X."/>
            <person name="Huang E."/>
            <person name="Gao Y."/>
            <person name="Liu J."/>
            <person name="Shao H."/>
            <person name="Ye R."/>
            <person name="Li L."/>
            <person name="Wei W."/>
            <person name="Wang X."/>
            <person name="Wang C."/>
            <person name="Huo Q."/>
            <person name="Li W."/>
            <person name="Guo W."/>
            <person name="Chen H."/>
            <person name="Chen S."/>
            <person name="Zhou L."/>
            <person name="Zhou L."/>
            <person name="Ni X."/>
            <person name="Tian J."/>
            <person name="Zhou Y."/>
            <person name="Sheng Y."/>
            <person name="Liu T."/>
            <person name="Pan Y."/>
            <person name="Xia L."/>
            <person name="Li J."/>
            <person name="Zhao F."/>
            <person name="Cao W."/>
        </authorList>
    </citation>
    <scope>NUCLEOTIDE SEQUENCE</scope>
    <source>
        <strain evidence="2">Rmic-2018</strain>
        <tissue evidence="2">Larvae</tissue>
    </source>
</reference>
<proteinExistence type="predicted"/>
<feature type="domain" description="DDE-1" evidence="1">
    <location>
        <begin position="1"/>
        <end position="100"/>
    </location>
</feature>
<sequence length="109" mass="12206">MLVLDAFCGHLTDTAKCALGDEKTDLVVIPGFMTSTLQPIDVVLNKPFKDRVWLEYQKWMSGDNPKTPTGHLQRPQLATVRGWVLSAWRSLPDSMVKNAFKKCSISNSL</sequence>
<gene>
    <name evidence="2" type="ORF">HPB51_010516</name>
</gene>
<accession>A0A9J6D9S1</accession>
<dbReference type="GO" id="GO:0003676">
    <property type="term" value="F:nucleic acid binding"/>
    <property type="evidence" value="ECO:0007669"/>
    <property type="project" value="InterPro"/>
</dbReference>
<evidence type="ECO:0000313" key="3">
    <source>
        <dbReference type="Proteomes" id="UP000821866"/>
    </source>
</evidence>
<reference evidence="2" key="1">
    <citation type="journal article" date="2020" name="Cell">
        <title>Large-Scale Comparative Analyses of Tick Genomes Elucidate Their Genetic Diversity and Vector Capacities.</title>
        <authorList>
            <consortium name="Tick Genome and Microbiome Consortium (TIGMIC)"/>
            <person name="Jia N."/>
            <person name="Wang J."/>
            <person name="Shi W."/>
            <person name="Du L."/>
            <person name="Sun Y."/>
            <person name="Zhan W."/>
            <person name="Jiang J.F."/>
            <person name="Wang Q."/>
            <person name="Zhang B."/>
            <person name="Ji P."/>
            <person name="Bell-Sakyi L."/>
            <person name="Cui X.M."/>
            <person name="Yuan T.T."/>
            <person name="Jiang B.G."/>
            <person name="Yang W.F."/>
            <person name="Lam T.T."/>
            <person name="Chang Q.C."/>
            <person name="Ding S.J."/>
            <person name="Wang X.J."/>
            <person name="Zhu J.G."/>
            <person name="Ruan X.D."/>
            <person name="Zhao L."/>
            <person name="Wei J.T."/>
            <person name="Ye R.Z."/>
            <person name="Que T.C."/>
            <person name="Du C.H."/>
            <person name="Zhou Y.H."/>
            <person name="Cheng J.X."/>
            <person name="Dai P.F."/>
            <person name="Guo W.B."/>
            <person name="Han X.H."/>
            <person name="Huang E.J."/>
            <person name="Li L.F."/>
            <person name="Wei W."/>
            <person name="Gao Y.C."/>
            <person name="Liu J.Z."/>
            <person name="Shao H.Z."/>
            <person name="Wang X."/>
            <person name="Wang C.C."/>
            <person name="Yang T.C."/>
            <person name="Huo Q.B."/>
            <person name="Li W."/>
            <person name="Chen H.Y."/>
            <person name="Chen S.E."/>
            <person name="Zhou L.G."/>
            <person name="Ni X.B."/>
            <person name="Tian J.H."/>
            <person name="Sheng Y."/>
            <person name="Liu T."/>
            <person name="Pan Y.S."/>
            <person name="Xia L.Y."/>
            <person name="Li J."/>
            <person name="Zhao F."/>
            <person name="Cao W.C."/>
        </authorList>
    </citation>
    <scope>NUCLEOTIDE SEQUENCE</scope>
    <source>
        <strain evidence="2">Rmic-2018</strain>
    </source>
</reference>
<keyword evidence="3" id="KW-1185">Reference proteome</keyword>
<dbReference type="Proteomes" id="UP000821866">
    <property type="component" value="Chromosome 8"/>
</dbReference>
<organism evidence="2 3">
    <name type="scientific">Rhipicephalus microplus</name>
    <name type="common">Cattle tick</name>
    <name type="synonym">Boophilus microplus</name>
    <dbReference type="NCBI Taxonomy" id="6941"/>
    <lineage>
        <taxon>Eukaryota</taxon>
        <taxon>Metazoa</taxon>
        <taxon>Ecdysozoa</taxon>
        <taxon>Arthropoda</taxon>
        <taxon>Chelicerata</taxon>
        <taxon>Arachnida</taxon>
        <taxon>Acari</taxon>
        <taxon>Parasitiformes</taxon>
        <taxon>Ixodida</taxon>
        <taxon>Ixodoidea</taxon>
        <taxon>Ixodidae</taxon>
        <taxon>Rhipicephalinae</taxon>
        <taxon>Rhipicephalus</taxon>
        <taxon>Boophilus</taxon>
    </lineage>
</organism>
<comment type="caution">
    <text evidence="2">The sequence shown here is derived from an EMBL/GenBank/DDBJ whole genome shotgun (WGS) entry which is preliminary data.</text>
</comment>
<evidence type="ECO:0000259" key="1">
    <source>
        <dbReference type="Pfam" id="PF03184"/>
    </source>
</evidence>
<dbReference type="Pfam" id="PF03184">
    <property type="entry name" value="DDE_1"/>
    <property type="match status" value="1"/>
</dbReference>
<protein>
    <recommendedName>
        <fullName evidence="1">DDE-1 domain-containing protein</fullName>
    </recommendedName>
</protein>